<sequence>MAQHRLNDQLKEHLRLDDGEEDTSLSFYLTAATNYVRNATVGEDDYLIVLLAGILFEYRVEKNIDQALNALSPFIIQADMARDEEDGT</sequence>
<reference evidence="1 2" key="1">
    <citation type="submission" date="2016-05" db="EMBL/GenBank/DDBJ databases">
        <title>Complete Genome and Methylome Analysis of Psychrotrophic Bacterial Isolates from Antarctic Lake Untersee.</title>
        <authorList>
            <person name="Fomenkov A."/>
            <person name="Akimov V.N."/>
            <person name="Vasilyeva L.V."/>
            <person name="Andersen D."/>
            <person name="Vincze T."/>
            <person name="Roberts R.J."/>
        </authorList>
    </citation>
    <scope>NUCLEOTIDE SEQUENCE [LARGE SCALE GENOMIC DNA]</scope>
    <source>
        <strain evidence="1 2">U14-5</strain>
    </source>
</reference>
<evidence type="ECO:0008006" key="3">
    <source>
        <dbReference type="Google" id="ProtNLM"/>
    </source>
</evidence>
<dbReference type="InterPro" id="IPR006450">
    <property type="entry name" value="Phage_HK97_gp6-like"/>
</dbReference>
<dbReference type="AlphaFoldDB" id="A0A1L6ZF16"/>
<dbReference type="CDD" id="cd08054">
    <property type="entry name" value="gp6"/>
    <property type="match status" value="1"/>
</dbReference>
<protein>
    <recommendedName>
        <fullName evidence="3">Phage gp6-like head-tail connector protein</fullName>
    </recommendedName>
</protein>
<accession>A0A1L6ZF16</accession>
<dbReference type="Proteomes" id="UP000185426">
    <property type="component" value="Chromosome"/>
</dbReference>
<evidence type="ECO:0000313" key="1">
    <source>
        <dbReference type="EMBL" id="APT45115.1"/>
    </source>
</evidence>
<dbReference type="InterPro" id="IPR021146">
    <property type="entry name" value="Phage_gp6-like_head-tail"/>
</dbReference>
<dbReference type="RefSeq" id="WP_075621667.1">
    <property type="nucleotide sequence ID" value="NZ_CP015607.1"/>
</dbReference>
<dbReference type="NCBIfam" id="TIGR01560">
    <property type="entry name" value="put_DNA_pack"/>
    <property type="match status" value="1"/>
</dbReference>
<evidence type="ECO:0000313" key="2">
    <source>
        <dbReference type="Proteomes" id="UP000185426"/>
    </source>
</evidence>
<dbReference type="EMBL" id="CP015607">
    <property type="protein sequence ID" value="APT45115.1"/>
    <property type="molecule type" value="Genomic_DNA"/>
</dbReference>
<gene>
    <name evidence="1" type="ORF">BSA145_03735</name>
</gene>
<name>A0A1L6ZF16_BACIA</name>
<organism evidence="1 2">
    <name type="scientific">Bacillus safensis</name>
    <dbReference type="NCBI Taxonomy" id="561879"/>
    <lineage>
        <taxon>Bacteria</taxon>
        <taxon>Bacillati</taxon>
        <taxon>Bacillota</taxon>
        <taxon>Bacilli</taxon>
        <taxon>Bacillales</taxon>
        <taxon>Bacillaceae</taxon>
        <taxon>Bacillus</taxon>
    </lineage>
</organism>
<dbReference type="Pfam" id="PF05135">
    <property type="entry name" value="Phage_connect_1"/>
    <property type="match status" value="1"/>
</dbReference>
<dbReference type="Gene3D" id="1.10.3230.30">
    <property type="entry name" value="Phage gp6-like head-tail connector protein"/>
    <property type="match status" value="1"/>
</dbReference>
<proteinExistence type="predicted"/>